<comment type="function">
    <text evidence="9">Part of the Sec protein translocase complex. Interacts with the SecYEG preprotein conducting channel. SecDF uses the proton motive force (PMF) to complete protein translocation after the ATP-dependent function of SecA.</text>
</comment>
<keyword evidence="3 9" id="KW-1003">Cell membrane</keyword>
<accession>A0ABR7X6Y9</accession>
<dbReference type="Gene3D" id="1.20.1640.10">
    <property type="entry name" value="Multidrug efflux transporter AcrB transmembrane domain"/>
    <property type="match status" value="2"/>
</dbReference>
<feature type="transmembrane region" description="Helical" evidence="9">
    <location>
        <begin position="623"/>
        <end position="645"/>
    </location>
</feature>
<feature type="domain" description="Protein export membrane protein SecD/SecF C-terminal" evidence="12">
    <location>
        <begin position="510"/>
        <end position="679"/>
    </location>
</feature>
<feature type="domain" description="Protein translocase subunit SecDF P1" evidence="13">
    <location>
        <begin position="177"/>
        <end position="234"/>
    </location>
</feature>
<dbReference type="PANTHER" id="PTHR30081:SF1">
    <property type="entry name" value="PROTEIN TRANSLOCASE SUBUNIT SECD"/>
    <property type="match status" value="1"/>
</dbReference>
<dbReference type="InterPro" id="IPR054384">
    <property type="entry name" value="SecDF_P1_head"/>
</dbReference>
<comment type="similarity">
    <text evidence="9">Belongs to the SecD/SecF family. SecD subfamily.</text>
</comment>
<dbReference type="InterPro" id="IPR022645">
    <property type="entry name" value="SecD/SecF_bac"/>
</dbReference>
<feature type="transmembrane region" description="Helical" evidence="9">
    <location>
        <begin position="972"/>
        <end position="996"/>
    </location>
</feature>
<feature type="transmembrane region" description="Helical" evidence="9">
    <location>
        <begin position="553"/>
        <end position="575"/>
    </location>
</feature>
<gene>
    <name evidence="15" type="primary">secDF</name>
    <name evidence="9" type="synonym">secD</name>
    <name evidence="10" type="synonym">secF</name>
    <name evidence="15" type="ORF">IDJ75_13635</name>
</gene>
<dbReference type="InterPro" id="IPR055344">
    <property type="entry name" value="SecD_SecF_C_bact"/>
</dbReference>
<dbReference type="InterPro" id="IPR048631">
    <property type="entry name" value="SecD_1st"/>
</dbReference>
<evidence type="ECO:0000256" key="10">
    <source>
        <dbReference type="HAMAP-Rule" id="MF_01464"/>
    </source>
</evidence>
<feature type="compositionally biased region" description="Low complexity" evidence="11">
    <location>
        <begin position="272"/>
        <end position="286"/>
    </location>
</feature>
<dbReference type="Pfam" id="PF02355">
    <property type="entry name" value="SecD_SecF_C"/>
    <property type="match status" value="2"/>
</dbReference>
<evidence type="ECO:0000256" key="1">
    <source>
        <dbReference type="ARBA" id="ARBA00004651"/>
    </source>
</evidence>
<dbReference type="SUPFAM" id="SSF82866">
    <property type="entry name" value="Multidrug efflux transporter AcrB transmembrane domain"/>
    <property type="match status" value="2"/>
</dbReference>
<evidence type="ECO:0000259" key="12">
    <source>
        <dbReference type="Pfam" id="PF02355"/>
    </source>
</evidence>
<evidence type="ECO:0000259" key="14">
    <source>
        <dbReference type="Pfam" id="PF22599"/>
    </source>
</evidence>
<dbReference type="InterPro" id="IPR048634">
    <property type="entry name" value="SecD_SecF_C"/>
</dbReference>
<keyword evidence="7 9" id="KW-0811">Translocation</keyword>
<dbReference type="EMBL" id="JACWMW010000003">
    <property type="protein sequence ID" value="MBD1386322.1"/>
    <property type="molecule type" value="Genomic_DNA"/>
</dbReference>
<evidence type="ECO:0000256" key="2">
    <source>
        <dbReference type="ARBA" id="ARBA00022448"/>
    </source>
</evidence>
<protein>
    <recommendedName>
        <fullName evidence="9 10">Multifunctional fusion protein</fullName>
    </recommendedName>
    <domain>
        <recommendedName>
            <fullName evidence="9">Protein translocase subunit SecD</fullName>
        </recommendedName>
    </domain>
    <domain>
        <recommendedName>
            <fullName evidence="10">Protein-export membrane protein SecF</fullName>
        </recommendedName>
    </domain>
</protein>
<keyword evidence="5 9" id="KW-0653">Protein transport</keyword>
<dbReference type="PRINTS" id="PR01755">
    <property type="entry name" value="SECFTRNLCASE"/>
</dbReference>
<dbReference type="Gene3D" id="3.30.1360.200">
    <property type="match status" value="1"/>
</dbReference>
<dbReference type="InterPro" id="IPR022813">
    <property type="entry name" value="SecD/SecF_arch_bac"/>
</dbReference>
<evidence type="ECO:0000313" key="16">
    <source>
        <dbReference type="Proteomes" id="UP000618754"/>
    </source>
</evidence>
<sequence>MQGKGVIKFFAILLAVVCLYQLSFTWVAHKVENDAKVYSKGDSEKEKAYLDSVSTLPVYPVLNHTYQYCLDRELALGLDLKGGMNVTMQISLRELVQSLSNNNADVAFNQAMANAQKRSVTEQKDYITLFVDEYEKLAPNAKLAAIFANSNNQDKLKYNSSNADVESYLKDQASTAVQQSYTVLHTRIDQFGVTQPNIQLQKSTNRILIELPGVKEPERVRKLLQGSAKLEFYQTFDNTEVYGLLNNINGLLAAKNKAAAPKKDTSIKADAAKPAATTTAATASKDTSAAAKQASSLLNKLKNANPAAKDSAGLNKTQIAAQNPLFAILSPATYQDQTGQPQLNPGPIVGYAAVKDTAKVNNYLHSADIKSVVPQNLKFLWGVKPIKNTKVFELYAIKLAGAENGPVLSGDVINDARNDVDQLKGGYEVTMYMNQQGAQKWKNITAEASAGGNKKAIAIVLDDNVYSAPNVQNEISGGVSSISGGNFTLEDTKDLANVLKAGRLPAPARIIGEAVVGPSLGQEAISAGLLSCILGLVVILIFMIAYYKRAGTVAVIAVLINVFFLMGVLVSIRAVLTLPGIAGIILILGVAVDANVLVYERVREELGLGKSIRIAVADGFKHALPSILDANISTFLTGVILFLFGSGPIQGFATTLMIGIVTTLFCSLLISRLIFEFMLEKGWDITFSRPWSSHTFKNANYGFVKNRFKFYAFSGIFIIAGLISMVTRGFNYGVDFGGGHTYIVKFTKPVTTEQIHDAIDATLGRGTEVKTYGTDNKMSINTNYLINDNAPDADARVQEALIKALATNPATKIEAKQIEAHQKVEATIANEVKASAKWTIILAIIVISAYILIRFRKWQFSLGAMVATAHDSLLVLSFFSLFKDILPFSLDIDQAFIAALLTVIGYSINDTVVVFDRIREFLELHHAKTDDPKEVINHAINNTLSRTIITAFTVVLILVILFIFGGDVIRGFSFALLIGVIFGTYSSICVATPVIIDFGKKDLR</sequence>
<evidence type="ECO:0000256" key="6">
    <source>
        <dbReference type="ARBA" id="ARBA00022989"/>
    </source>
</evidence>
<feature type="transmembrane region" description="Helical" evidence="9">
    <location>
        <begin position="894"/>
        <end position="915"/>
    </location>
</feature>
<feature type="transmembrane region" description="Helical" evidence="9">
    <location>
        <begin position="651"/>
        <end position="675"/>
    </location>
</feature>
<dbReference type="NCBIfam" id="NF009585">
    <property type="entry name" value="PRK13024.1-5"/>
    <property type="match status" value="1"/>
</dbReference>
<dbReference type="Gene3D" id="3.30.70.3220">
    <property type="match status" value="1"/>
</dbReference>
<evidence type="ECO:0000313" key="15">
    <source>
        <dbReference type="EMBL" id="MBD1386322.1"/>
    </source>
</evidence>
<keyword evidence="8 9" id="KW-0472">Membrane</keyword>
<dbReference type="NCBIfam" id="TIGR00966">
    <property type="entry name" value="transloc_SecF"/>
    <property type="match status" value="1"/>
</dbReference>
<evidence type="ECO:0000256" key="5">
    <source>
        <dbReference type="ARBA" id="ARBA00022927"/>
    </source>
</evidence>
<dbReference type="Pfam" id="PF22599">
    <property type="entry name" value="SecDF_P1_head"/>
    <property type="match status" value="1"/>
</dbReference>
<dbReference type="PANTHER" id="PTHR30081">
    <property type="entry name" value="PROTEIN-EXPORT MEMBRANE PROTEIN SEC"/>
    <property type="match status" value="1"/>
</dbReference>
<evidence type="ECO:0000256" key="7">
    <source>
        <dbReference type="ARBA" id="ARBA00023010"/>
    </source>
</evidence>
<reference evidence="15 16" key="1">
    <citation type="submission" date="2020-09" db="EMBL/GenBank/DDBJ databases">
        <title>Novel species of Mucilaginibacter isolated from a glacier on the Tibetan Plateau.</title>
        <authorList>
            <person name="Liu Q."/>
            <person name="Xin Y.-H."/>
        </authorList>
    </citation>
    <scope>NUCLEOTIDE SEQUENCE [LARGE SCALE GENOMIC DNA]</scope>
    <source>
        <strain evidence="15 16">CGMCC 1.13878</strain>
    </source>
</reference>
<comment type="subunit">
    <text evidence="9">Forms a complex with SecF. Part of the essential Sec protein translocation apparatus which comprises SecA, SecYEG and auxiliary proteins SecDF. Other proteins may also be involved.</text>
</comment>
<feature type="transmembrane region" description="Helical" evidence="9">
    <location>
        <begin position="524"/>
        <end position="546"/>
    </location>
</feature>
<feature type="domain" description="Protein export membrane protein SecD/SecF C-terminal" evidence="12">
    <location>
        <begin position="815"/>
        <end position="1000"/>
    </location>
</feature>
<evidence type="ECO:0000259" key="13">
    <source>
        <dbReference type="Pfam" id="PF21760"/>
    </source>
</evidence>
<dbReference type="NCBIfam" id="TIGR01129">
    <property type="entry name" value="secD"/>
    <property type="match status" value="1"/>
</dbReference>
<feature type="transmembrane region" description="Helical" evidence="9">
    <location>
        <begin position="835"/>
        <end position="853"/>
    </location>
</feature>
<comment type="subunit">
    <text evidence="10">Forms a complex with SecD. Part of the essential Sec protein translocation apparatus which comprises SecA, SecYEG and auxiliary proteins SecDF. Other proteins may also be involved.</text>
</comment>
<evidence type="ECO:0000256" key="3">
    <source>
        <dbReference type="ARBA" id="ARBA00022475"/>
    </source>
</evidence>
<comment type="subcellular location">
    <subcellularLocation>
        <location evidence="1 9">Cell membrane</location>
        <topology evidence="1 9">Multi-pass membrane protein</topology>
    </subcellularLocation>
</comment>
<dbReference type="Pfam" id="PF21760">
    <property type="entry name" value="SecD_1st"/>
    <property type="match status" value="1"/>
</dbReference>
<comment type="caution">
    <text evidence="15">The sequence shown here is derived from an EMBL/GenBank/DDBJ whole genome shotgun (WGS) entry which is preliminary data.</text>
</comment>
<dbReference type="InterPro" id="IPR005791">
    <property type="entry name" value="SecD"/>
</dbReference>
<feature type="region of interest" description="Disordered" evidence="11">
    <location>
        <begin position="264"/>
        <end position="286"/>
    </location>
</feature>
<feature type="domain" description="SecDF P1 head subdomain" evidence="14">
    <location>
        <begin position="404"/>
        <end position="506"/>
    </location>
</feature>
<evidence type="ECO:0000256" key="9">
    <source>
        <dbReference type="HAMAP-Rule" id="MF_01463"/>
    </source>
</evidence>
<evidence type="ECO:0000256" key="11">
    <source>
        <dbReference type="SAM" id="MobiDB-lite"/>
    </source>
</evidence>
<dbReference type="Pfam" id="PF07549">
    <property type="entry name" value="Sec_GG"/>
    <property type="match status" value="1"/>
</dbReference>
<dbReference type="NCBIfam" id="TIGR00916">
    <property type="entry name" value="2A0604s01"/>
    <property type="match status" value="1"/>
</dbReference>
<dbReference type="InterPro" id="IPR005665">
    <property type="entry name" value="SecF_bac"/>
</dbReference>
<proteinExistence type="inferred from homology"/>
<dbReference type="RefSeq" id="WP_191176184.1">
    <property type="nucleotide sequence ID" value="NZ_JACWMW010000003.1"/>
</dbReference>
<evidence type="ECO:0000256" key="8">
    <source>
        <dbReference type="ARBA" id="ARBA00023136"/>
    </source>
</evidence>
<feature type="transmembrane region" description="Helical" evidence="9">
    <location>
        <begin position="710"/>
        <end position="730"/>
    </location>
</feature>
<feature type="transmembrane region" description="Helical" evidence="9">
    <location>
        <begin position="581"/>
        <end position="602"/>
    </location>
</feature>
<name>A0ABR7X6Y9_9SPHI</name>
<keyword evidence="2 9" id="KW-0813">Transport</keyword>
<dbReference type="InterPro" id="IPR022646">
    <property type="entry name" value="SecD/SecF_CS"/>
</dbReference>
<keyword evidence="6 9" id="KW-1133">Transmembrane helix</keyword>
<keyword evidence="4 9" id="KW-0812">Transmembrane</keyword>
<comment type="caution">
    <text evidence="9">Lacks conserved residue(s) required for the propagation of feature annotation.</text>
</comment>
<organism evidence="15 16">
    <name type="scientific">Mucilaginibacter rigui</name>
    <dbReference type="NCBI Taxonomy" id="534635"/>
    <lineage>
        <taxon>Bacteria</taxon>
        <taxon>Pseudomonadati</taxon>
        <taxon>Bacteroidota</taxon>
        <taxon>Sphingobacteriia</taxon>
        <taxon>Sphingobacteriales</taxon>
        <taxon>Sphingobacteriaceae</taxon>
        <taxon>Mucilaginibacter</taxon>
    </lineage>
</organism>
<dbReference type="HAMAP" id="MF_01464_B">
    <property type="entry name" value="SecF_B"/>
    <property type="match status" value="1"/>
</dbReference>
<evidence type="ECO:0000256" key="4">
    <source>
        <dbReference type="ARBA" id="ARBA00022692"/>
    </source>
</evidence>
<feature type="transmembrane region" description="Helical" evidence="9">
    <location>
        <begin position="948"/>
        <end position="966"/>
    </location>
</feature>
<dbReference type="Proteomes" id="UP000618754">
    <property type="component" value="Unassembled WGS sequence"/>
</dbReference>
<dbReference type="HAMAP" id="MF_01463_B">
    <property type="entry name" value="SecD_B"/>
    <property type="match status" value="1"/>
</dbReference>
<comment type="similarity">
    <text evidence="10">Belongs to the SecD/SecF family. SecF subfamily.</text>
</comment>
<keyword evidence="16" id="KW-1185">Reference proteome</keyword>
<feature type="transmembrane region" description="Helical" evidence="9">
    <location>
        <begin position="860"/>
        <end position="882"/>
    </location>
</feature>